<protein>
    <submittedName>
        <fullName evidence="9">DNA-binding LytR/AlgR family response regulator</fullName>
    </submittedName>
</protein>
<feature type="modified residue" description="4-aspartylphosphate" evidence="6">
    <location>
        <position position="56"/>
    </location>
</feature>
<evidence type="ECO:0000256" key="6">
    <source>
        <dbReference type="PROSITE-ProRule" id="PRU00169"/>
    </source>
</evidence>
<keyword evidence="4 9" id="KW-0238">DNA-binding</keyword>
<dbReference type="SUPFAM" id="SSF52172">
    <property type="entry name" value="CheY-like"/>
    <property type="match status" value="1"/>
</dbReference>
<dbReference type="Pfam" id="PF00072">
    <property type="entry name" value="Response_reg"/>
    <property type="match status" value="1"/>
</dbReference>
<sequence>MNNRVNILIVEDEAILAMALSDQLEDDGYCVVGVASNGRKALDLFQNNHVDLILCDITIKGEWDGIETIRHLFALRQAPVIYLTALSDRATIQRAKETLPAAYITKPFDTGQLRLAIEMAINNFSVRVLTPKLLSTHSVELAEPQSTAEKNGRDATRTGPVLKVEDALFVKQNYQFVKVLLAEILYLEADNIHTTIVTSTKKYAVRLSLSHLLERLQYDRMVRIHRSFVVNLDRIDSFSEHEVIIGTHSIPLGRNFKDEFMQHFPVC</sequence>
<dbReference type="GO" id="GO:0003677">
    <property type="term" value="F:DNA binding"/>
    <property type="evidence" value="ECO:0007669"/>
    <property type="project" value="UniProtKB-KW"/>
</dbReference>
<evidence type="ECO:0000256" key="1">
    <source>
        <dbReference type="ARBA" id="ARBA00022553"/>
    </source>
</evidence>
<dbReference type="CDD" id="cd17534">
    <property type="entry name" value="REC_DC-like"/>
    <property type="match status" value="1"/>
</dbReference>
<dbReference type="PROSITE" id="PS50930">
    <property type="entry name" value="HTH_LYTTR"/>
    <property type="match status" value="1"/>
</dbReference>
<dbReference type="SMART" id="SM00448">
    <property type="entry name" value="REC"/>
    <property type="match status" value="1"/>
</dbReference>
<keyword evidence="1 6" id="KW-0597">Phosphoprotein</keyword>
<feature type="domain" description="HTH LytTR-type" evidence="8">
    <location>
        <begin position="168"/>
        <end position="237"/>
    </location>
</feature>
<keyword evidence="2" id="KW-0902">Two-component regulatory system</keyword>
<dbReference type="EMBL" id="VFIA01000006">
    <property type="protein sequence ID" value="MBC3790970.1"/>
    <property type="molecule type" value="Genomic_DNA"/>
</dbReference>
<evidence type="ECO:0000313" key="9">
    <source>
        <dbReference type="EMBL" id="MBC3790970.1"/>
    </source>
</evidence>
<evidence type="ECO:0000256" key="5">
    <source>
        <dbReference type="ARBA" id="ARBA00023163"/>
    </source>
</evidence>
<feature type="domain" description="Response regulatory" evidence="7">
    <location>
        <begin position="6"/>
        <end position="121"/>
    </location>
</feature>
<dbReference type="Proteomes" id="UP000700732">
    <property type="component" value="Unassembled WGS sequence"/>
</dbReference>
<dbReference type="InterPro" id="IPR011006">
    <property type="entry name" value="CheY-like_superfamily"/>
</dbReference>
<evidence type="ECO:0000313" key="10">
    <source>
        <dbReference type="Proteomes" id="UP000700732"/>
    </source>
</evidence>
<evidence type="ECO:0000256" key="2">
    <source>
        <dbReference type="ARBA" id="ARBA00023012"/>
    </source>
</evidence>
<reference evidence="9 10" key="1">
    <citation type="submission" date="2019-06" db="EMBL/GenBank/DDBJ databases">
        <title>Spirosoma utsteinense sp. nov. isolated from Antarctic ice-free soils.</title>
        <authorList>
            <person name="Tahon G."/>
        </authorList>
    </citation>
    <scope>NUCLEOTIDE SEQUENCE [LARGE SCALE GENOMIC DNA]</scope>
    <source>
        <strain evidence="9 10">LMG 31447</strain>
    </source>
</reference>
<dbReference type="InterPro" id="IPR039420">
    <property type="entry name" value="WalR-like"/>
</dbReference>
<dbReference type="Gene3D" id="2.40.50.1020">
    <property type="entry name" value="LytTr DNA-binding domain"/>
    <property type="match status" value="1"/>
</dbReference>
<dbReference type="InterPro" id="IPR007492">
    <property type="entry name" value="LytTR_DNA-bd_dom"/>
</dbReference>
<gene>
    <name evidence="9" type="ORF">FH603_1467</name>
</gene>
<dbReference type="InterPro" id="IPR001789">
    <property type="entry name" value="Sig_transdc_resp-reg_receiver"/>
</dbReference>
<keyword evidence="3" id="KW-0805">Transcription regulation</keyword>
<evidence type="ECO:0000259" key="7">
    <source>
        <dbReference type="PROSITE" id="PS50110"/>
    </source>
</evidence>
<evidence type="ECO:0000259" key="8">
    <source>
        <dbReference type="PROSITE" id="PS50930"/>
    </source>
</evidence>
<evidence type="ECO:0000256" key="3">
    <source>
        <dbReference type="ARBA" id="ARBA00023015"/>
    </source>
</evidence>
<dbReference type="PANTHER" id="PTHR48111:SF1">
    <property type="entry name" value="TWO-COMPONENT RESPONSE REGULATOR ORR33"/>
    <property type="match status" value="1"/>
</dbReference>
<evidence type="ECO:0000256" key="4">
    <source>
        <dbReference type="ARBA" id="ARBA00023125"/>
    </source>
</evidence>
<proteinExistence type="predicted"/>
<organism evidence="9 10">
    <name type="scientific">Spirosoma utsteinense</name>
    <dbReference type="NCBI Taxonomy" id="2585773"/>
    <lineage>
        <taxon>Bacteria</taxon>
        <taxon>Pseudomonadati</taxon>
        <taxon>Bacteroidota</taxon>
        <taxon>Cytophagia</taxon>
        <taxon>Cytophagales</taxon>
        <taxon>Cytophagaceae</taxon>
        <taxon>Spirosoma</taxon>
    </lineage>
</organism>
<dbReference type="PANTHER" id="PTHR48111">
    <property type="entry name" value="REGULATOR OF RPOS"/>
    <property type="match status" value="1"/>
</dbReference>
<dbReference type="Pfam" id="PF04397">
    <property type="entry name" value="LytTR"/>
    <property type="match status" value="1"/>
</dbReference>
<keyword evidence="10" id="KW-1185">Reference proteome</keyword>
<dbReference type="Gene3D" id="3.40.50.2300">
    <property type="match status" value="1"/>
</dbReference>
<accession>A0ABR6W308</accession>
<dbReference type="RefSeq" id="WP_186736771.1">
    <property type="nucleotide sequence ID" value="NZ_VFIA01000006.1"/>
</dbReference>
<comment type="caution">
    <text evidence="9">The sequence shown here is derived from an EMBL/GenBank/DDBJ whole genome shotgun (WGS) entry which is preliminary data.</text>
</comment>
<keyword evidence="5" id="KW-0804">Transcription</keyword>
<dbReference type="SMART" id="SM00850">
    <property type="entry name" value="LytTR"/>
    <property type="match status" value="1"/>
</dbReference>
<dbReference type="PROSITE" id="PS50110">
    <property type="entry name" value="RESPONSE_REGULATORY"/>
    <property type="match status" value="1"/>
</dbReference>
<name>A0ABR6W308_9BACT</name>